<reference evidence="6" key="1">
    <citation type="submission" date="2020-07" db="EMBL/GenBank/DDBJ databases">
        <title>Genome sequence and genetic diversity analysis of an under-domesticated orphan crop, white fonio (Digitaria exilis).</title>
        <authorList>
            <person name="Bennetzen J.L."/>
            <person name="Chen S."/>
            <person name="Ma X."/>
            <person name="Wang X."/>
            <person name="Yssel A.E.J."/>
            <person name="Chaluvadi S.R."/>
            <person name="Johnson M."/>
            <person name="Gangashetty P."/>
            <person name="Hamidou F."/>
            <person name="Sanogo M.D."/>
            <person name="Zwaenepoel A."/>
            <person name="Wallace J."/>
            <person name="Van De Peer Y."/>
            <person name="Van Deynze A."/>
        </authorList>
    </citation>
    <scope>NUCLEOTIDE SEQUENCE</scope>
    <source>
        <tissue evidence="6">Leaves</tissue>
    </source>
</reference>
<evidence type="ECO:0000256" key="4">
    <source>
        <dbReference type="PROSITE-ProRule" id="PRU00175"/>
    </source>
</evidence>
<dbReference type="InterPro" id="IPR013083">
    <property type="entry name" value="Znf_RING/FYVE/PHD"/>
</dbReference>
<keyword evidence="1" id="KW-0479">Metal-binding</keyword>
<accession>A0A835F7E4</accession>
<sequence>MAVATRVLVPDRTCTTRLDRREPPPCSGSSSVRIRLFLSRAYSSRRLAGRSTTDKLDKIARKGEQIFYVYDPALFLSYEETRRAVHAMVASMPLLAGFDVSTDNWASCAALDAVATAMRDRARRDDDEGLGGGRYHFFVELAMEVTLLYSEPKAVVRACADTVMQVAESGSADHQCSICMEGFENISAGPMAPVNLPCSHPFHTHCITVWLFKGHSCPVCRHDLRGLVSAPWSSRAHNLGAKYLAFR</sequence>
<dbReference type="AlphaFoldDB" id="A0A835F7E4"/>
<evidence type="ECO:0000259" key="5">
    <source>
        <dbReference type="PROSITE" id="PS50089"/>
    </source>
</evidence>
<evidence type="ECO:0000313" key="7">
    <source>
        <dbReference type="Proteomes" id="UP000636709"/>
    </source>
</evidence>
<dbReference type="EMBL" id="JACEFO010001617">
    <property type="protein sequence ID" value="KAF8730433.1"/>
    <property type="molecule type" value="Genomic_DNA"/>
</dbReference>
<dbReference type="SMART" id="SM00184">
    <property type="entry name" value="RING"/>
    <property type="match status" value="1"/>
</dbReference>
<evidence type="ECO:0000313" key="6">
    <source>
        <dbReference type="EMBL" id="KAF8730433.1"/>
    </source>
</evidence>
<evidence type="ECO:0000256" key="2">
    <source>
        <dbReference type="ARBA" id="ARBA00022771"/>
    </source>
</evidence>
<protein>
    <recommendedName>
        <fullName evidence="5">RING-type domain-containing protein</fullName>
    </recommendedName>
</protein>
<name>A0A835F7E4_9POAL</name>
<dbReference type="PROSITE" id="PS50089">
    <property type="entry name" value="ZF_RING_2"/>
    <property type="match status" value="1"/>
</dbReference>
<feature type="domain" description="RING-type" evidence="5">
    <location>
        <begin position="176"/>
        <end position="221"/>
    </location>
</feature>
<proteinExistence type="predicted"/>
<dbReference type="Proteomes" id="UP000636709">
    <property type="component" value="Unassembled WGS sequence"/>
</dbReference>
<keyword evidence="7" id="KW-1185">Reference proteome</keyword>
<dbReference type="OrthoDB" id="631680at2759"/>
<dbReference type="Gene3D" id="3.30.40.10">
    <property type="entry name" value="Zinc/RING finger domain, C3HC4 (zinc finger)"/>
    <property type="match status" value="1"/>
</dbReference>
<dbReference type="Gramene" id="Dexi5B01G0017030.1">
    <property type="protein sequence ID" value="Dexi5B01G0017030.1:cds"/>
    <property type="gene ID" value="Dexi5B01G0017030"/>
</dbReference>
<evidence type="ECO:0000256" key="3">
    <source>
        <dbReference type="ARBA" id="ARBA00022833"/>
    </source>
</evidence>
<dbReference type="GO" id="GO:0008270">
    <property type="term" value="F:zinc ion binding"/>
    <property type="evidence" value="ECO:0007669"/>
    <property type="project" value="UniProtKB-KW"/>
</dbReference>
<dbReference type="Pfam" id="PF13639">
    <property type="entry name" value="zf-RING_2"/>
    <property type="match status" value="1"/>
</dbReference>
<organism evidence="6 7">
    <name type="scientific">Digitaria exilis</name>
    <dbReference type="NCBI Taxonomy" id="1010633"/>
    <lineage>
        <taxon>Eukaryota</taxon>
        <taxon>Viridiplantae</taxon>
        <taxon>Streptophyta</taxon>
        <taxon>Embryophyta</taxon>
        <taxon>Tracheophyta</taxon>
        <taxon>Spermatophyta</taxon>
        <taxon>Magnoliopsida</taxon>
        <taxon>Liliopsida</taxon>
        <taxon>Poales</taxon>
        <taxon>Poaceae</taxon>
        <taxon>PACMAD clade</taxon>
        <taxon>Panicoideae</taxon>
        <taxon>Panicodae</taxon>
        <taxon>Paniceae</taxon>
        <taxon>Anthephorinae</taxon>
        <taxon>Digitaria</taxon>
    </lineage>
</organism>
<keyword evidence="2 4" id="KW-0863">Zinc-finger</keyword>
<dbReference type="InterPro" id="IPR001841">
    <property type="entry name" value="Znf_RING"/>
</dbReference>
<gene>
    <name evidence="6" type="ORF">HU200_017011</name>
</gene>
<dbReference type="SUPFAM" id="SSF57850">
    <property type="entry name" value="RING/U-box"/>
    <property type="match status" value="1"/>
</dbReference>
<comment type="caution">
    <text evidence="6">The sequence shown here is derived from an EMBL/GenBank/DDBJ whole genome shotgun (WGS) entry which is preliminary data.</text>
</comment>
<keyword evidence="3" id="KW-0862">Zinc</keyword>
<evidence type="ECO:0000256" key="1">
    <source>
        <dbReference type="ARBA" id="ARBA00022723"/>
    </source>
</evidence>
<dbReference type="PANTHER" id="PTHR15710">
    <property type="entry name" value="E3 UBIQUITIN-PROTEIN LIGASE PRAJA"/>
    <property type="match status" value="1"/>
</dbReference>